<dbReference type="EMBL" id="CP024081">
    <property type="protein sequence ID" value="AVU76116.1"/>
    <property type="molecule type" value="Genomic_DNA"/>
</dbReference>
<name>A0ABM6UF85_9PSED</name>
<gene>
    <name evidence="2" type="ORF">CRX69_13220</name>
</gene>
<evidence type="ECO:0000256" key="1">
    <source>
        <dbReference type="SAM" id="MobiDB-lite"/>
    </source>
</evidence>
<evidence type="ECO:0000313" key="3">
    <source>
        <dbReference type="Proteomes" id="UP000241936"/>
    </source>
</evidence>
<feature type="region of interest" description="Disordered" evidence="1">
    <location>
        <begin position="19"/>
        <end position="53"/>
    </location>
</feature>
<proteinExistence type="predicted"/>
<accession>A0ABM6UF85</accession>
<reference evidence="2 3" key="1">
    <citation type="journal article" date="2018" name="Front. Microbiol.">
        <title>Pseudomonas rhizophila S211, a New Plant Growth-Promoting Rhizobacterium with Potential in Pesticide-Bioremediation.</title>
        <authorList>
            <person name="Hassen W."/>
            <person name="Neifar M."/>
            <person name="Cherif H."/>
            <person name="Najjari A."/>
            <person name="Chouchane H."/>
            <person name="Driouich R.C."/>
            <person name="Salah A."/>
            <person name="Naili F."/>
            <person name="Mosbah A."/>
            <person name="Souissi Y."/>
            <person name="Raddadi N."/>
            <person name="Ouzari H.I."/>
            <person name="Fava F."/>
            <person name="Cherif A."/>
        </authorList>
    </citation>
    <scope>NUCLEOTIDE SEQUENCE [LARGE SCALE GENOMIC DNA]</scope>
    <source>
        <strain evidence="2 3">S211</strain>
    </source>
</reference>
<keyword evidence="3" id="KW-1185">Reference proteome</keyword>
<dbReference type="Proteomes" id="UP000241936">
    <property type="component" value="Chromosome"/>
</dbReference>
<sequence length="85" mass="8816">MTARYSRTIACVHCAGRSWSPRSAAPRRSGRNCGSNCNSPDPRHAPCGSEPARDGGGPACIDVGCAAAIASRLAPTGFYFSLQTC</sequence>
<evidence type="ECO:0000313" key="2">
    <source>
        <dbReference type="EMBL" id="AVU76116.1"/>
    </source>
</evidence>
<protein>
    <submittedName>
        <fullName evidence="2">Uncharacterized protein</fullName>
    </submittedName>
</protein>
<organism evidence="2 3">
    <name type="scientific">Pseudomonas rhizophila</name>
    <dbReference type="NCBI Taxonomy" id="2045200"/>
    <lineage>
        <taxon>Bacteria</taxon>
        <taxon>Pseudomonadati</taxon>
        <taxon>Pseudomonadota</taxon>
        <taxon>Gammaproteobacteria</taxon>
        <taxon>Pseudomonadales</taxon>
        <taxon>Pseudomonadaceae</taxon>
        <taxon>Pseudomonas</taxon>
    </lineage>
</organism>